<proteinExistence type="predicted"/>
<keyword evidence="2" id="KW-1185">Reference proteome</keyword>
<comment type="caution">
    <text evidence="1">The sequence shown here is derived from an EMBL/GenBank/DDBJ whole genome shotgun (WGS) entry which is preliminary data.</text>
</comment>
<name>A0A0C2J8W3_THEKT</name>
<accession>A0A0C2J8W3</accession>
<dbReference type="EMBL" id="JWZT01000486">
    <property type="protein sequence ID" value="KII74249.1"/>
    <property type="molecule type" value="Genomic_DNA"/>
</dbReference>
<reference evidence="1 2" key="1">
    <citation type="journal article" date="2014" name="Genome Biol. Evol.">
        <title>The genome of the myxosporean Thelohanellus kitauei shows adaptations to nutrient acquisition within its fish host.</title>
        <authorList>
            <person name="Yang Y."/>
            <person name="Xiong J."/>
            <person name="Zhou Z."/>
            <person name="Huo F."/>
            <person name="Miao W."/>
            <person name="Ran C."/>
            <person name="Liu Y."/>
            <person name="Zhang J."/>
            <person name="Feng J."/>
            <person name="Wang M."/>
            <person name="Wang M."/>
            <person name="Wang L."/>
            <person name="Yao B."/>
        </authorList>
    </citation>
    <scope>NUCLEOTIDE SEQUENCE [LARGE SCALE GENOMIC DNA]</scope>
    <source>
        <strain evidence="1">Wuqing</strain>
    </source>
</reference>
<organism evidence="1 2">
    <name type="scientific">Thelohanellus kitauei</name>
    <name type="common">Myxosporean</name>
    <dbReference type="NCBI Taxonomy" id="669202"/>
    <lineage>
        <taxon>Eukaryota</taxon>
        <taxon>Metazoa</taxon>
        <taxon>Cnidaria</taxon>
        <taxon>Myxozoa</taxon>
        <taxon>Myxosporea</taxon>
        <taxon>Bivalvulida</taxon>
        <taxon>Platysporina</taxon>
        <taxon>Myxobolidae</taxon>
        <taxon>Thelohanellus</taxon>
    </lineage>
</organism>
<dbReference type="Proteomes" id="UP000031668">
    <property type="component" value="Unassembled WGS sequence"/>
</dbReference>
<gene>
    <name evidence="1" type="ORF">RF11_07182</name>
</gene>
<evidence type="ECO:0000313" key="2">
    <source>
        <dbReference type="Proteomes" id="UP000031668"/>
    </source>
</evidence>
<evidence type="ECO:0000313" key="1">
    <source>
        <dbReference type="EMBL" id="KII74249.1"/>
    </source>
</evidence>
<sequence length="162" mass="18508">MAIDDFREFVAEAHDNILPSPYRKIDSDIVGLDVRLEFNVSVSQFTGFYELLAPSKRKDVTSPASAVLFSKSLNFEPPNAKIDTVHREIGAVDRRVNNRKVMTKYMDRKTAVIIRHQSRDFNPEALENLRGKNYREIDGGDCSLPHIHECLHGQSTLTWVYS</sequence>
<dbReference type="AlphaFoldDB" id="A0A0C2J8W3"/>
<protein>
    <submittedName>
        <fullName evidence="1">Uncharacterized protein</fullName>
    </submittedName>
</protein>